<comment type="catalytic activity">
    <reaction evidence="17">
        <text>L-arginyl-glycine(out) = L-arginyl-glycine(in)</text>
        <dbReference type="Rhea" id="RHEA:79391"/>
        <dbReference type="ChEBI" id="CHEBI:229955"/>
    </reaction>
</comment>
<dbReference type="GO" id="GO:0005765">
    <property type="term" value="C:lysosomal membrane"/>
    <property type="evidence" value="ECO:0007669"/>
    <property type="project" value="UniProtKB-SubCell"/>
</dbReference>
<evidence type="ECO:0000256" key="6">
    <source>
        <dbReference type="ARBA" id="ARBA00023136"/>
    </source>
</evidence>
<dbReference type="SUPFAM" id="SSF103473">
    <property type="entry name" value="MFS general substrate transporter"/>
    <property type="match status" value="2"/>
</dbReference>
<dbReference type="InterPro" id="IPR011701">
    <property type="entry name" value="MFS"/>
</dbReference>
<name>A0A7S2PTD9_9STRA</name>
<feature type="transmembrane region" description="Helical" evidence="26">
    <location>
        <begin position="474"/>
        <end position="494"/>
    </location>
</feature>
<dbReference type="EMBL" id="HBGY01034362">
    <property type="protein sequence ID" value="CAD9615950.1"/>
    <property type="molecule type" value="Transcribed_RNA"/>
</dbReference>
<feature type="transmembrane region" description="Helical" evidence="26">
    <location>
        <begin position="595"/>
        <end position="614"/>
    </location>
</feature>
<evidence type="ECO:0000313" key="27">
    <source>
        <dbReference type="EMBL" id="CAD9615950.1"/>
    </source>
</evidence>
<protein>
    <recommendedName>
        <fullName evidence="21">Lysosomal dipeptide transporter MFSD1</fullName>
    </recommendedName>
    <alternativeName>
        <fullName evidence="22">Major facilitator superfamily domain-containing protein 1</fullName>
    </alternativeName>
</protein>
<sequence>MNTDVNKGKNAAEDMTLVTEQTEGTDPFLTSQQQQGKQEDDNAAEIDTTARHAPLTRKNMNAKYWITALLSIALAGNHYCCDEPAPLYQQFDDWMKESSSSFETHFNLLFTTYSIPNIFLPLFAGGAVDRYGSWQMLLVFAMCIVVGQFIFALGVQEKDWVIMYIGRVVFGLGGENIYISKAIIISQWFPDNQIAFAFGVTMSMGRLGTVIANFSAPTMANDVDLPFAIWVGFGITVIIILCSFIVVKIEKQADRRIEAANASGVLTEALLENEYPPVATTPLDLSDMDDDGRQQQQQQTGMRLRSESFASEAELRLQKSDTKGSKFSDILKFGPMFWAITVSAFFVYGSVFPFNFIASGILLERDYFKDPPSSDCQLRFPDKCTGGTLAPRRGNPSVDEDGESCPGKNFAPVLPSTLNITKDNTEWDDEWEKDEYVFESMDSSDVTCADSFWADACIKNYCDEQDDATEKTGAIMSIPYLMGAVLAAPIGYLSDRIGQRAMMAVISPVLIVVAHFQLAYADSEGPIFPLLLQGIAFAIYCAIIWPCVALTVELKYQGLAYGLISCLMNVGLSAYPLIAAQIYDIDESYIPNVELFFALSGVIGLFGGWALNHFDAKLNDGKLNKVFTGQRGHGNNASAEADNDDIDAQILEGYEFS</sequence>
<dbReference type="PANTHER" id="PTHR23512:SF3">
    <property type="entry name" value="MAJOR FACILITATOR SUPERFAMILY DOMAIN-CONTAINING PROTEIN 1"/>
    <property type="match status" value="1"/>
</dbReference>
<evidence type="ECO:0000256" key="21">
    <source>
        <dbReference type="ARBA" id="ARBA00044985"/>
    </source>
</evidence>
<evidence type="ECO:0000256" key="13">
    <source>
        <dbReference type="ARBA" id="ARBA00044893"/>
    </source>
</evidence>
<comment type="catalytic activity">
    <reaction evidence="11">
        <text>L-alpha-aminoacyl-L-histidine(out) = L-alpha-aminoacyl-L-histidine(in)</text>
        <dbReference type="Rhea" id="RHEA:79375"/>
        <dbReference type="ChEBI" id="CHEBI:229967"/>
    </reaction>
</comment>
<comment type="subcellular location">
    <subcellularLocation>
        <location evidence="1">Lysosome membrane</location>
        <topology evidence="1">Multi-pass membrane protein</topology>
    </subcellularLocation>
</comment>
<feature type="transmembrane region" description="Helical" evidence="26">
    <location>
        <begin position="134"/>
        <end position="155"/>
    </location>
</feature>
<evidence type="ECO:0000256" key="9">
    <source>
        <dbReference type="ARBA" id="ARBA00044878"/>
    </source>
</evidence>
<evidence type="ECO:0000256" key="25">
    <source>
        <dbReference type="SAM" id="MobiDB-lite"/>
    </source>
</evidence>
<comment type="catalytic activity">
    <reaction evidence="13">
        <text>L-alpha-aminoacyl-L-lysine(out) = L-alpha-aminoacyl-L-lysine(in)</text>
        <dbReference type="Rhea" id="RHEA:79383"/>
        <dbReference type="ChEBI" id="CHEBI:229966"/>
    </reaction>
</comment>
<evidence type="ECO:0000256" key="11">
    <source>
        <dbReference type="ARBA" id="ARBA00044884"/>
    </source>
</evidence>
<dbReference type="Pfam" id="PF07690">
    <property type="entry name" value="MFS_1"/>
    <property type="match status" value="2"/>
</dbReference>
<comment type="subunit">
    <text evidence="24">Homodimer. Interacts with lysosomal protein GLMP (via lumenal domain); the interaction starts while both proteins are still in the endoplasmic reticulum and is required for stabilization of MFSD1 in lysosomes but has no direct effect on its targeting to lysosomes or transporter activity.</text>
</comment>
<evidence type="ECO:0000256" key="19">
    <source>
        <dbReference type="ARBA" id="ARBA00044919"/>
    </source>
</evidence>
<feature type="transmembrane region" description="Helical" evidence="26">
    <location>
        <begin position="106"/>
        <end position="128"/>
    </location>
</feature>
<dbReference type="Gene3D" id="1.20.1250.20">
    <property type="entry name" value="MFS general substrate transporter like domains"/>
    <property type="match status" value="2"/>
</dbReference>
<evidence type="ECO:0000256" key="20">
    <source>
        <dbReference type="ARBA" id="ARBA00044924"/>
    </source>
</evidence>
<reference evidence="27" key="1">
    <citation type="submission" date="2021-01" db="EMBL/GenBank/DDBJ databases">
        <authorList>
            <person name="Corre E."/>
            <person name="Pelletier E."/>
            <person name="Niang G."/>
            <person name="Scheremetjew M."/>
            <person name="Finn R."/>
            <person name="Kale V."/>
            <person name="Holt S."/>
            <person name="Cochrane G."/>
            <person name="Meng A."/>
            <person name="Brown T."/>
            <person name="Cohen L."/>
        </authorList>
    </citation>
    <scope>NUCLEOTIDE SEQUENCE</scope>
    <source>
        <strain evidence="27">B650</strain>
    </source>
</reference>
<comment type="catalytic activity">
    <reaction evidence="20">
        <text>L-lysyl-glycine(out) = L-lysyl-glycine(in)</text>
        <dbReference type="Rhea" id="RHEA:79407"/>
        <dbReference type="ChEBI" id="CHEBI:191202"/>
    </reaction>
</comment>
<keyword evidence="4 26" id="KW-0812">Transmembrane</keyword>
<evidence type="ECO:0000256" key="23">
    <source>
        <dbReference type="ARBA" id="ARBA00045709"/>
    </source>
</evidence>
<feature type="transmembrane region" description="Helical" evidence="26">
    <location>
        <begin position="527"/>
        <end position="552"/>
    </location>
</feature>
<evidence type="ECO:0000256" key="24">
    <source>
        <dbReference type="ARBA" id="ARBA00046376"/>
    </source>
</evidence>
<dbReference type="InterPro" id="IPR036259">
    <property type="entry name" value="MFS_trans_sf"/>
</dbReference>
<evidence type="ECO:0000256" key="5">
    <source>
        <dbReference type="ARBA" id="ARBA00022989"/>
    </source>
</evidence>
<feature type="compositionally biased region" description="Polar residues" evidence="25">
    <location>
        <begin position="18"/>
        <end position="36"/>
    </location>
</feature>
<evidence type="ECO:0000256" key="3">
    <source>
        <dbReference type="ARBA" id="ARBA00022448"/>
    </source>
</evidence>
<comment type="catalytic activity">
    <reaction evidence="16">
        <text>L-lysyl-L-lysine(out) = L-lysyl-L-lysine(in)</text>
        <dbReference type="Rhea" id="RHEA:79403"/>
        <dbReference type="ChEBI" id="CHEBI:229956"/>
    </reaction>
</comment>
<evidence type="ECO:0000256" key="16">
    <source>
        <dbReference type="ARBA" id="ARBA00044900"/>
    </source>
</evidence>
<comment type="function">
    <text evidence="23">Lysosomal dipeptide uniporter that selectively exports lysine, arginine or histidine-containing dipeptides with a net positive charge from the lysosome lumen into the cytosol. Could play a role in a specific type of protein O-glycosylation indirectly regulating macrophages migration and tissue invasion. Also essential for liver homeostasis.</text>
</comment>
<evidence type="ECO:0000256" key="14">
    <source>
        <dbReference type="ARBA" id="ARBA00044898"/>
    </source>
</evidence>
<evidence type="ECO:0000256" key="4">
    <source>
        <dbReference type="ARBA" id="ARBA00022692"/>
    </source>
</evidence>
<dbReference type="InterPro" id="IPR052187">
    <property type="entry name" value="MFSD1"/>
</dbReference>
<organism evidence="27">
    <name type="scientific">Leptocylindrus danicus</name>
    <dbReference type="NCBI Taxonomy" id="163516"/>
    <lineage>
        <taxon>Eukaryota</taxon>
        <taxon>Sar</taxon>
        <taxon>Stramenopiles</taxon>
        <taxon>Ochrophyta</taxon>
        <taxon>Bacillariophyta</taxon>
        <taxon>Coscinodiscophyceae</taxon>
        <taxon>Chaetocerotophycidae</taxon>
        <taxon>Leptocylindrales</taxon>
        <taxon>Leptocylindraceae</taxon>
        <taxon>Leptocylindrus</taxon>
    </lineage>
</organism>
<comment type="catalytic activity">
    <reaction evidence="18">
        <text>L-histidyl-L-alpha-amino acid(out) = L-histidyl-L-alpha-amino acid(in)</text>
        <dbReference type="Rhea" id="RHEA:79379"/>
        <dbReference type="ChEBI" id="CHEBI:229964"/>
    </reaction>
</comment>
<feature type="transmembrane region" description="Helical" evidence="26">
    <location>
        <begin position="559"/>
        <end position="583"/>
    </location>
</feature>
<accession>A0A7S2PTD9</accession>
<comment type="catalytic activity">
    <reaction evidence="19">
        <text>L-alanyl-L-lysine(out) = L-alanyl-L-lysine(in)</text>
        <dbReference type="Rhea" id="RHEA:79415"/>
        <dbReference type="ChEBI" id="CHEBI:192470"/>
    </reaction>
</comment>
<comment type="catalytic activity">
    <reaction evidence="14">
        <text>L-aspartyl-L-lysine(out) = L-aspartyl-L-lysine(in)</text>
        <dbReference type="Rhea" id="RHEA:79411"/>
        <dbReference type="ChEBI" id="CHEBI:229953"/>
    </reaction>
</comment>
<feature type="compositionally biased region" description="Basic and acidic residues" evidence="25">
    <location>
        <begin position="1"/>
        <end position="12"/>
    </location>
</feature>
<evidence type="ECO:0000256" key="2">
    <source>
        <dbReference type="ARBA" id="ARBA00008335"/>
    </source>
</evidence>
<comment type="catalytic activity">
    <reaction evidence="10">
        <text>L-alpha-aminoacyl-L-arginine(out) = L-alpha-aminoacyl-L-arginine(in)</text>
        <dbReference type="Rhea" id="RHEA:79367"/>
        <dbReference type="ChEBI" id="CHEBI:229968"/>
    </reaction>
</comment>
<evidence type="ECO:0000256" key="10">
    <source>
        <dbReference type="ARBA" id="ARBA00044881"/>
    </source>
</evidence>
<evidence type="ECO:0000256" key="1">
    <source>
        <dbReference type="ARBA" id="ARBA00004155"/>
    </source>
</evidence>
<comment type="similarity">
    <text evidence="2">Belongs to the major facilitator superfamily.</text>
</comment>
<proteinExistence type="inferred from homology"/>
<comment type="catalytic activity">
    <reaction evidence="8">
        <text>L-lysyl-L-alanine(out) = L-lysyl-L-alanine(in)</text>
        <dbReference type="Rhea" id="RHEA:79399"/>
        <dbReference type="ChEBI" id="CHEBI:229954"/>
    </reaction>
</comment>
<evidence type="ECO:0000256" key="26">
    <source>
        <dbReference type="SAM" id="Phobius"/>
    </source>
</evidence>
<feature type="transmembrane region" description="Helical" evidence="26">
    <location>
        <begin position="336"/>
        <end position="363"/>
    </location>
</feature>
<gene>
    <name evidence="27" type="ORF">LDAN0321_LOCUS21609</name>
</gene>
<evidence type="ECO:0000256" key="12">
    <source>
        <dbReference type="ARBA" id="ARBA00044891"/>
    </source>
</evidence>
<feature type="region of interest" description="Disordered" evidence="25">
    <location>
        <begin position="1"/>
        <end position="51"/>
    </location>
</feature>
<keyword evidence="6 26" id="KW-0472">Membrane</keyword>
<comment type="catalytic activity">
    <reaction evidence="15">
        <text>L-arginyl-L-alpha-amino acid(out) = L-arginyl-L-alpha-amino acid(in)</text>
        <dbReference type="Rhea" id="RHEA:79371"/>
        <dbReference type="ChEBI" id="CHEBI:84315"/>
    </reaction>
</comment>
<evidence type="ECO:0000256" key="22">
    <source>
        <dbReference type="ARBA" id="ARBA00045018"/>
    </source>
</evidence>
<evidence type="ECO:0000256" key="18">
    <source>
        <dbReference type="ARBA" id="ARBA00044912"/>
    </source>
</evidence>
<comment type="catalytic activity">
    <reaction evidence="12">
        <text>L-lysyl-L-alpha-amino acid(out) = L-lysyl-L-alpha-amino acid(in)</text>
        <dbReference type="Rhea" id="RHEA:79387"/>
        <dbReference type="ChEBI" id="CHEBI:229965"/>
    </reaction>
</comment>
<evidence type="ECO:0000256" key="15">
    <source>
        <dbReference type="ARBA" id="ARBA00044899"/>
    </source>
</evidence>
<dbReference type="PANTHER" id="PTHR23512">
    <property type="entry name" value="MAJOR FACILITATOR SUPERFAMILY DOMAIN-CONTAINING PROTEIN 1"/>
    <property type="match status" value="1"/>
</dbReference>
<evidence type="ECO:0000256" key="17">
    <source>
        <dbReference type="ARBA" id="ARBA00044903"/>
    </source>
</evidence>
<dbReference type="GO" id="GO:0022857">
    <property type="term" value="F:transmembrane transporter activity"/>
    <property type="evidence" value="ECO:0007669"/>
    <property type="project" value="InterPro"/>
</dbReference>
<keyword evidence="5 26" id="KW-1133">Transmembrane helix</keyword>
<feature type="transmembrane region" description="Helical" evidence="26">
    <location>
        <begin position="227"/>
        <end position="247"/>
    </location>
</feature>
<dbReference type="AlphaFoldDB" id="A0A7S2PTD9"/>
<evidence type="ECO:0000256" key="7">
    <source>
        <dbReference type="ARBA" id="ARBA00023228"/>
    </source>
</evidence>
<feature type="region of interest" description="Disordered" evidence="25">
    <location>
        <begin position="282"/>
        <end position="308"/>
    </location>
</feature>
<comment type="catalytic activity">
    <reaction evidence="9">
        <text>L-histidyl-glycine(out) = L-histidyl-glycine(in)</text>
        <dbReference type="Rhea" id="RHEA:79395"/>
        <dbReference type="ChEBI" id="CHEBI:229957"/>
    </reaction>
</comment>
<keyword evidence="7" id="KW-0458">Lysosome</keyword>
<feature type="transmembrane region" description="Helical" evidence="26">
    <location>
        <begin position="501"/>
        <end position="521"/>
    </location>
</feature>
<keyword evidence="3" id="KW-0813">Transport</keyword>
<evidence type="ECO:0000256" key="8">
    <source>
        <dbReference type="ARBA" id="ARBA00044876"/>
    </source>
</evidence>